<proteinExistence type="predicted"/>
<evidence type="ECO:0000313" key="1">
    <source>
        <dbReference type="EMBL" id="QGU28025.1"/>
    </source>
</evidence>
<evidence type="ECO:0000313" key="2">
    <source>
        <dbReference type="Proteomes" id="UP000422989"/>
    </source>
</evidence>
<evidence type="ECO:0008006" key="3">
    <source>
        <dbReference type="Google" id="ProtNLM"/>
    </source>
</evidence>
<dbReference type="Proteomes" id="UP000422989">
    <property type="component" value="Chromosome"/>
</dbReference>
<dbReference type="RefSeq" id="WP_156242531.1">
    <property type="nucleotide sequence ID" value="NZ_BAAAZL010000004.1"/>
</dbReference>
<dbReference type="OrthoDB" id="2679713at2"/>
<keyword evidence="2" id="KW-1185">Reference proteome</keyword>
<dbReference type="Gene3D" id="3.40.50.720">
    <property type="entry name" value="NAD(P)-binding Rossmann-like Domain"/>
    <property type="match status" value="1"/>
</dbReference>
<accession>A0A6I6DSU3</accession>
<name>A0A6I6DSU3_9MICO</name>
<sequence length="227" mass="24089">MRVHLLAAGPVAQAVAARLAASLRSQGDVVRIDDAVGRVAVDPSLWPHADLRIVVAWRESRALLEAVDRSSAETGVPYTQAVFAHPRLRVGPTVVPRGSGGSADAAGGCQRCFEGRQRQHDAGIAKAEPLWRRYDEDATAGPLGYLPHHVSAAVALLDQVARQARTGHLDDERNVVRALHLLQGTTHRSELIPVHGCARCGAPRADASWADLAAAFGAVSEEGLAHV</sequence>
<dbReference type="KEGG" id="moj:D7D94_10345"/>
<reference evidence="1 2" key="1">
    <citation type="submission" date="2018-09" db="EMBL/GenBank/DDBJ databases">
        <title>Whole genome sequencing of Microbacterium oryzae strain MB-10T.</title>
        <authorList>
            <person name="Das S.K."/>
        </authorList>
    </citation>
    <scope>NUCLEOTIDE SEQUENCE [LARGE SCALE GENOMIC DNA]</scope>
    <source>
        <strain evidence="1 2">MB-10</strain>
    </source>
</reference>
<dbReference type="AlphaFoldDB" id="A0A6I6DSU3"/>
<protein>
    <recommendedName>
        <fullName evidence="3">TOMM leader peptide-binding protein</fullName>
    </recommendedName>
</protein>
<organism evidence="1 2">
    <name type="scientific">Microbacterium oryzae</name>
    <dbReference type="NCBI Taxonomy" id="743009"/>
    <lineage>
        <taxon>Bacteria</taxon>
        <taxon>Bacillati</taxon>
        <taxon>Actinomycetota</taxon>
        <taxon>Actinomycetes</taxon>
        <taxon>Micrococcales</taxon>
        <taxon>Microbacteriaceae</taxon>
        <taxon>Microbacterium</taxon>
    </lineage>
</organism>
<dbReference type="EMBL" id="CP032550">
    <property type="protein sequence ID" value="QGU28025.1"/>
    <property type="molecule type" value="Genomic_DNA"/>
</dbReference>
<gene>
    <name evidence="1" type="ORF">D7D94_10345</name>
</gene>